<reference evidence="1" key="1">
    <citation type="submission" date="2021-01" db="EMBL/GenBank/DDBJ databases">
        <authorList>
            <consortium name="Genoscope - CEA"/>
            <person name="William W."/>
        </authorList>
    </citation>
    <scope>NUCLEOTIDE SEQUENCE</scope>
</reference>
<dbReference type="EMBL" id="CAJJDP010000228">
    <property type="protein sequence ID" value="CAD8215298.1"/>
    <property type="molecule type" value="Genomic_DNA"/>
</dbReference>
<proteinExistence type="predicted"/>
<gene>
    <name evidence="1" type="ORF">POCTA_138.1.T2240005</name>
</gene>
<protein>
    <submittedName>
        <fullName evidence="1">Uncharacterized protein</fullName>
    </submittedName>
</protein>
<accession>A0A8S1YNQ5</accession>
<dbReference type="Proteomes" id="UP000683925">
    <property type="component" value="Unassembled WGS sequence"/>
</dbReference>
<sequence length="100" mass="12182">MILFIEQQNMRQRLSCQNGIHCTEALKAQFQAIWKQMPLCINLRLKDSNQQKSSRIKIKEIWVPKHNVYILVTQKHYQNQPQWSYFFEKWNSLIGFQRSR</sequence>
<evidence type="ECO:0000313" key="2">
    <source>
        <dbReference type="Proteomes" id="UP000683925"/>
    </source>
</evidence>
<evidence type="ECO:0000313" key="1">
    <source>
        <dbReference type="EMBL" id="CAD8215298.1"/>
    </source>
</evidence>
<comment type="caution">
    <text evidence="1">The sequence shown here is derived from an EMBL/GenBank/DDBJ whole genome shotgun (WGS) entry which is preliminary data.</text>
</comment>
<dbReference type="AlphaFoldDB" id="A0A8S1YNQ5"/>
<name>A0A8S1YNQ5_PAROT</name>
<organism evidence="1 2">
    <name type="scientific">Paramecium octaurelia</name>
    <dbReference type="NCBI Taxonomy" id="43137"/>
    <lineage>
        <taxon>Eukaryota</taxon>
        <taxon>Sar</taxon>
        <taxon>Alveolata</taxon>
        <taxon>Ciliophora</taxon>
        <taxon>Intramacronucleata</taxon>
        <taxon>Oligohymenophorea</taxon>
        <taxon>Peniculida</taxon>
        <taxon>Parameciidae</taxon>
        <taxon>Paramecium</taxon>
    </lineage>
</organism>
<keyword evidence="2" id="KW-1185">Reference proteome</keyword>